<gene>
    <name evidence="2" type="ORF">ATC70_005048</name>
</gene>
<protein>
    <submittedName>
        <fullName evidence="2">Uncharacterized protein</fullName>
    </submittedName>
</protein>
<feature type="region of interest" description="Disordered" evidence="1">
    <location>
        <begin position="319"/>
        <end position="359"/>
    </location>
</feature>
<dbReference type="EMBL" id="JASEJX010000033">
    <property type="protein sequence ID" value="KAK4510617.1"/>
    <property type="molecule type" value="Genomic_DNA"/>
</dbReference>
<sequence>MADGVNLKTFSLPRKYLPGTDLMSKLLLADQDVINIVVSAVIGPKAKDQYIAIPTEWIDFTRSDVAYEPINCSNDLPRILIEIQNKADMNFYQRLIDYSRSVSRQHKASKLPIVVAIVINSTTRYLLETEIPGSRIPFAKQLSSIGWASSCLFFNAETIAPYLNETPLNPLLALVHCLIEQETSFINFTQCNDPTLICLYTKMKNIFGSHIHDNENSIHALKSVCAQSKSECYKAKAALENQDQPVGVRIETAVNILSNVIAYVDGIAQKRRLEDPLSDFEFAEQQVDKNGHIPWKAQFQQWKILGRFEQYKSYKSAQSAYHRAMKKQKQKQKQTEQQQRTPVVTSSSSSPSGARQSSF</sequence>
<evidence type="ECO:0000313" key="2">
    <source>
        <dbReference type="EMBL" id="KAK4510617.1"/>
    </source>
</evidence>
<evidence type="ECO:0000256" key="1">
    <source>
        <dbReference type="SAM" id="MobiDB-lite"/>
    </source>
</evidence>
<feature type="compositionally biased region" description="Basic residues" evidence="1">
    <location>
        <begin position="323"/>
        <end position="332"/>
    </location>
</feature>
<dbReference type="AlphaFoldDB" id="A0AAN7D4H7"/>
<dbReference type="GeneID" id="89948734"/>
<proteinExistence type="predicted"/>
<organism evidence="2 3">
    <name type="scientific">Mucor velutinosus</name>
    <dbReference type="NCBI Taxonomy" id="708070"/>
    <lineage>
        <taxon>Eukaryota</taxon>
        <taxon>Fungi</taxon>
        <taxon>Fungi incertae sedis</taxon>
        <taxon>Mucoromycota</taxon>
        <taxon>Mucoromycotina</taxon>
        <taxon>Mucoromycetes</taxon>
        <taxon>Mucorales</taxon>
        <taxon>Mucorineae</taxon>
        <taxon>Mucoraceae</taxon>
        <taxon>Mucor</taxon>
    </lineage>
</organism>
<comment type="caution">
    <text evidence="2">The sequence shown here is derived from an EMBL/GenBank/DDBJ whole genome shotgun (WGS) entry which is preliminary data.</text>
</comment>
<keyword evidence="3" id="KW-1185">Reference proteome</keyword>
<dbReference type="Proteomes" id="UP001304243">
    <property type="component" value="Unassembled WGS sequence"/>
</dbReference>
<feature type="compositionally biased region" description="Low complexity" evidence="1">
    <location>
        <begin position="335"/>
        <end position="359"/>
    </location>
</feature>
<reference evidence="2 3" key="1">
    <citation type="submission" date="2022-11" db="EMBL/GenBank/DDBJ databases">
        <title>Mucor velutinosus strain NIH1002 WGS.</title>
        <authorList>
            <person name="Subramanian P."/>
            <person name="Mullikin J.C."/>
            <person name="Segre J.A."/>
            <person name="Zelazny A.M."/>
        </authorList>
    </citation>
    <scope>NUCLEOTIDE SEQUENCE [LARGE SCALE GENOMIC DNA]</scope>
    <source>
        <strain evidence="2 3">NIH1002</strain>
    </source>
</reference>
<dbReference type="RefSeq" id="XP_064677283.1">
    <property type="nucleotide sequence ID" value="XM_064824347.1"/>
</dbReference>
<name>A0AAN7D4H7_9FUNG</name>
<accession>A0AAN7D4H7</accession>
<evidence type="ECO:0000313" key="3">
    <source>
        <dbReference type="Proteomes" id="UP001304243"/>
    </source>
</evidence>